<evidence type="ECO:0000256" key="2">
    <source>
        <dbReference type="ARBA" id="ARBA00022112"/>
    </source>
</evidence>
<name>A0ABQ2BQE8_9BACL</name>
<dbReference type="RefSeq" id="WP_189008557.1">
    <property type="nucleotide sequence ID" value="NZ_BMHE01000003.1"/>
</dbReference>
<dbReference type="Proteomes" id="UP000615455">
    <property type="component" value="Unassembled WGS sequence"/>
</dbReference>
<evidence type="ECO:0000313" key="5">
    <source>
        <dbReference type="Proteomes" id="UP000615455"/>
    </source>
</evidence>
<gene>
    <name evidence="4" type="ORF">GCM10008018_10580</name>
</gene>
<dbReference type="Gene3D" id="3.40.1390.30">
    <property type="entry name" value="NIF3 (NGG1p interacting factor 3)-like"/>
    <property type="match status" value="2"/>
</dbReference>
<reference evidence="5" key="1">
    <citation type="journal article" date="2019" name="Int. J. Syst. Evol. Microbiol.">
        <title>The Global Catalogue of Microorganisms (GCM) 10K type strain sequencing project: providing services to taxonomists for standard genome sequencing and annotation.</title>
        <authorList>
            <consortium name="The Broad Institute Genomics Platform"/>
            <consortium name="The Broad Institute Genome Sequencing Center for Infectious Disease"/>
            <person name="Wu L."/>
            <person name="Ma J."/>
        </authorList>
    </citation>
    <scope>NUCLEOTIDE SEQUENCE [LARGE SCALE GENOMIC DNA]</scope>
    <source>
        <strain evidence="5">CGMCC 1.15043</strain>
    </source>
</reference>
<keyword evidence="5" id="KW-1185">Reference proteome</keyword>
<dbReference type="InterPro" id="IPR036069">
    <property type="entry name" value="DUF34/NIF3_sf"/>
</dbReference>
<evidence type="ECO:0000313" key="4">
    <source>
        <dbReference type="EMBL" id="GGI45135.1"/>
    </source>
</evidence>
<organism evidence="4 5">
    <name type="scientific">Paenibacillus marchantiophytorum</name>
    <dbReference type="NCBI Taxonomy" id="1619310"/>
    <lineage>
        <taxon>Bacteria</taxon>
        <taxon>Bacillati</taxon>
        <taxon>Bacillota</taxon>
        <taxon>Bacilli</taxon>
        <taxon>Bacillales</taxon>
        <taxon>Paenibacillaceae</taxon>
        <taxon>Paenibacillus</taxon>
    </lineage>
</organism>
<sequence>MTITVQTILDHLIEPVGPLPSTVDTLKSGRSDAQVRKIAVMFMTTYAAIKEAVELGVDLIITHEPTYYNHMDEGNWLTGNLVYEQKRKLIEESGIAIFRLHDYVHSYEPDGILIGMLKALEWEALADPADRNMLRLPDGEKYSVRSIVAHLKSKLGIEHMLVVGDLEQPVNSLGLLPGASGGRSHIQFLGSRDIDLLIVGETNEWETNEYVRDAVDMGLAKALIITGHQKSEEAGMQTVVNRLRSSFPDLQVEFIENSLAVQHI</sequence>
<keyword evidence="3" id="KW-0479">Metal-binding</keyword>
<comment type="caution">
    <text evidence="4">The sequence shown here is derived from an EMBL/GenBank/DDBJ whole genome shotgun (WGS) entry which is preliminary data.</text>
</comment>
<dbReference type="InterPro" id="IPR002678">
    <property type="entry name" value="DUF34/NIF3"/>
</dbReference>
<accession>A0ABQ2BQE8</accession>
<dbReference type="EMBL" id="BMHE01000003">
    <property type="protein sequence ID" value="GGI45135.1"/>
    <property type="molecule type" value="Genomic_DNA"/>
</dbReference>
<evidence type="ECO:0000256" key="1">
    <source>
        <dbReference type="ARBA" id="ARBA00006964"/>
    </source>
</evidence>
<protein>
    <recommendedName>
        <fullName evidence="2">GTP cyclohydrolase 1 type 2 homolog</fullName>
    </recommendedName>
</protein>
<dbReference type="Pfam" id="PF01784">
    <property type="entry name" value="DUF34_NIF3"/>
    <property type="match status" value="1"/>
</dbReference>
<dbReference type="PANTHER" id="PTHR13799">
    <property type="entry name" value="NGG1 INTERACTING FACTOR 3"/>
    <property type="match status" value="1"/>
</dbReference>
<dbReference type="SUPFAM" id="SSF102705">
    <property type="entry name" value="NIF3 (NGG1p interacting factor 3)-like"/>
    <property type="match status" value="1"/>
</dbReference>
<dbReference type="PANTHER" id="PTHR13799:SF14">
    <property type="entry name" value="GTP CYCLOHYDROLASE 1 TYPE 2 HOMOLOG"/>
    <property type="match status" value="1"/>
</dbReference>
<comment type="similarity">
    <text evidence="1">Belongs to the GTP cyclohydrolase I type 2/NIF3 family.</text>
</comment>
<evidence type="ECO:0000256" key="3">
    <source>
        <dbReference type="ARBA" id="ARBA00022723"/>
    </source>
</evidence>
<proteinExistence type="inferred from homology"/>